<reference evidence="4" key="1">
    <citation type="journal article" date="2023" name="Mol. Phylogenet. Evol.">
        <title>Genome-scale phylogeny and comparative genomics of the fungal order Sordariales.</title>
        <authorList>
            <person name="Hensen N."/>
            <person name="Bonometti L."/>
            <person name="Westerberg I."/>
            <person name="Brannstrom I.O."/>
            <person name="Guillou S."/>
            <person name="Cros-Aarteil S."/>
            <person name="Calhoun S."/>
            <person name="Haridas S."/>
            <person name="Kuo A."/>
            <person name="Mondo S."/>
            <person name="Pangilinan J."/>
            <person name="Riley R."/>
            <person name="LaButti K."/>
            <person name="Andreopoulos B."/>
            <person name="Lipzen A."/>
            <person name="Chen C."/>
            <person name="Yan M."/>
            <person name="Daum C."/>
            <person name="Ng V."/>
            <person name="Clum A."/>
            <person name="Steindorff A."/>
            <person name="Ohm R.A."/>
            <person name="Martin F."/>
            <person name="Silar P."/>
            <person name="Natvig D.O."/>
            <person name="Lalanne C."/>
            <person name="Gautier V."/>
            <person name="Ament-Velasquez S.L."/>
            <person name="Kruys A."/>
            <person name="Hutchinson M.I."/>
            <person name="Powell A.J."/>
            <person name="Barry K."/>
            <person name="Miller A.N."/>
            <person name="Grigoriev I.V."/>
            <person name="Debuchy R."/>
            <person name="Gladieux P."/>
            <person name="Hiltunen Thoren M."/>
            <person name="Johannesson H."/>
        </authorList>
    </citation>
    <scope>NUCLEOTIDE SEQUENCE</scope>
    <source>
        <strain evidence="4">CBS 892.96</strain>
    </source>
</reference>
<keyword evidence="1" id="KW-0833">Ubl conjugation pathway</keyword>
<evidence type="ECO:0000259" key="3">
    <source>
        <dbReference type="PROSITE" id="PS50127"/>
    </source>
</evidence>
<accession>A0AAN7ABR7</accession>
<name>A0AAN7ABR7_9PEZI</name>
<dbReference type="Pfam" id="PF00179">
    <property type="entry name" value="UQ_con"/>
    <property type="match status" value="1"/>
</dbReference>
<sequence length="251" mass="28546">MSKASKATAARTRLMGEMKTLRQEKWIHFDDNEDINIMKWRFALMVINSDSVFNGAYLQAEMTFTEEYPYAPPKFRFLNPITHPNVYPDGQLCISILHTPGEDVMSGEDASERWSPLQCVESVLRSVLLLLDDPEISSPANVDAGVMYRDRRDEYNKKAKETVEYSKTKVPEGFEMPRSFETAPPPKVENDDNFWQESDDDFDFGGSDTGDEDMEDFEGDEDDEEGDGEEEGSDDDGSDEEVVSGNETKKR</sequence>
<dbReference type="EMBL" id="MU866109">
    <property type="protein sequence ID" value="KAK4179842.1"/>
    <property type="molecule type" value="Genomic_DNA"/>
</dbReference>
<dbReference type="Gene3D" id="3.10.110.10">
    <property type="entry name" value="Ubiquitin Conjugating Enzyme"/>
    <property type="match status" value="1"/>
</dbReference>
<dbReference type="AlphaFoldDB" id="A0AAN7ABR7"/>
<dbReference type="PROSITE" id="PS50127">
    <property type="entry name" value="UBC_2"/>
    <property type="match status" value="1"/>
</dbReference>
<evidence type="ECO:0000256" key="2">
    <source>
        <dbReference type="SAM" id="MobiDB-lite"/>
    </source>
</evidence>
<dbReference type="InterPro" id="IPR016135">
    <property type="entry name" value="UBQ-conjugating_enzyme/RWD"/>
</dbReference>
<dbReference type="SMART" id="SM00212">
    <property type="entry name" value="UBCc"/>
    <property type="match status" value="1"/>
</dbReference>
<dbReference type="InterPro" id="IPR000608">
    <property type="entry name" value="UBC"/>
</dbReference>
<proteinExistence type="predicted"/>
<protein>
    <submittedName>
        <fullName evidence="4">Ubiquitin-conjugating enzyme/RWD-like protein</fullName>
    </submittedName>
</protein>
<feature type="domain" description="UBC core" evidence="3">
    <location>
        <begin position="9"/>
        <end position="168"/>
    </location>
</feature>
<dbReference type="PANTHER" id="PTHR24067">
    <property type="entry name" value="UBIQUITIN-CONJUGATING ENZYME E2"/>
    <property type="match status" value="1"/>
</dbReference>
<dbReference type="InterPro" id="IPR050113">
    <property type="entry name" value="Ub_conjugating_enzyme"/>
</dbReference>
<evidence type="ECO:0000256" key="1">
    <source>
        <dbReference type="ARBA" id="ARBA00022786"/>
    </source>
</evidence>
<evidence type="ECO:0000313" key="4">
    <source>
        <dbReference type="EMBL" id="KAK4179842.1"/>
    </source>
</evidence>
<feature type="compositionally biased region" description="Acidic residues" evidence="2">
    <location>
        <begin position="191"/>
        <end position="242"/>
    </location>
</feature>
<gene>
    <name evidence="4" type="ORF">QBC36DRAFT_298127</name>
</gene>
<dbReference type="Proteomes" id="UP001302321">
    <property type="component" value="Unassembled WGS sequence"/>
</dbReference>
<organism evidence="4 5">
    <name type="scientific">Triangularia setosa</name>
    <dbReference type="NCBI Taxonomy" id="2587417"/>
    <lineage>
        <taxon>Eukaryota</taxon>
        <taxon>Fungi</taxon>
        <taxon>Dikarya</taxon>
        <taxon>Ascomycota</taxon>
        <taxon>Pezizomycotina</taxon>
        <taxon>Sordariomycetes</taxon>
        <taxon>Sordariomycetidae</taxon>
        <taxon>Sordariales</taxon>
        <taxon>Podosporaceae</taxon>
        <taxon>Triangularia</taxon>
    </lineage>
</organism>
<keyword evidence="5" id="KW-1185">Reference proteome</keyword>
<comment type="caution">
    <text evidence="4">The sequence shown here is derived from an EMBL/GenBank/DDBJ whole genome shotgun (WGS) entry which is preliminary data.</text>
</comment>
<evidence type="ECO:0000313" key="5">
    <source>
        <dbReference type="Proteomes" id="UP001302321"/>
    </source>
</evidence>
<reference evidence="4" key="2">
    <citation type="submission" date="2023-05" db="EMBL/GenBank/DDBJ databases">
        <authorList>
            <consortium name="Lawrence Berkeley National Laboratory"/>
            <person name="Steindorff A."/>
            <person name="Hensen N."/>
            <person name="Bonometti L."/>
            <person name="Westerberg I."/>
            <person name="Brannstrom I.O."/>
            <person name="Guillou S."/>
            <person name="Cros-Aarteil S."/>
            <person name="Calhoun S."/>
            <person name="Haridas S."/>
            <person name="Kuo A."/>
            <person name="Mondo S."/>
            <person name="Pangilinan J."/>
            <person name="Riley R."/>
            <person name="Labutti K."/>
            <person name="Andreopoulos B."/>
            <person name="Lipzen A."/>
            <person name="Chen C."/>
            <person name="Yanf M."/>
            <person name="Daum C."/>
            <person name="Ng V."/>
            <person name="Clum A."/>
            <person name="Ohm R."/>
            <person name="Martin F."/>
            <person name="Silar P."/>
            <person name="Natvig D."/>
            <person name="Lalanne C."/>
            <person name="Gautier V."/>
            <person name="Ament-Velasquez S.L."/>
            <person name="Kruys A."/>
            <person name="Hutchinson M.I."/>
            <person name="Powell A.J."/>
            <person name="Barry K."/>
            <person name="Miller A.N."/>
            <person name="Grigoriev I.V."/>
            <person name="Debuchy R."/>
            <person name="Gladieux P."/>
            <person name="Thoren M.H."/>
            <person name="Johannesson H."/>
        </authorList>
    </citation>
    <scope>NUCLEOTIDE SEQUENCE</scope>
    <source>
        <strain evidence="4">CBS 892.96</strain>
    </source>
</reference>
<feature type="region of interest" description="Disordered" evidence="2">
    <location>
        <begin position="168"/>
        <end position="251"/>
    </location>
</feature>
<dbReference type="SUPFAM" id="SSF54495">
    <property type="entry name" value="UBC-like"/>
    <property type="match status" value="1"/>
</dbReference>